<dbReference type="Pfam" id="PF17820">
    <property type="entry name" value="PDZ_6"/>
    <property type="match status" value="1"/>
</dbReference>
<dbReference type="InterPro" id="IPR005151">
    <property type="entry name" value="Tail-specific_protease"/>
</dbReference>
<dbReference type="GO" id="GO:0007165">
    <property type="term" value="P:signal transduction"/>
    <property type="evidence" value="ECO:0007669"/>
    <property type="project" value="TreeGrafter"/>
</dbReference>
<dbReference type="AlphaFoldDB" id="A0A098LEQ4"/>
<proteinExistence type="inferred from homology"/>
<dbReference type="OrthoDB" id="9812068at2"/>
<dbReference type="InterPro" id="IPR004447">
    <property type="entry name" value="Peptidase_S41A"/>
</dbReference>
<name>A0A098LEQ4_9BACT</name>
<organism evidence="8 9">
    <name type="scientific">Sporocytophaga myxococcoides</name>
    <dbReference type="NCBI Taxonomy" id="153721"/>
    <lineage>
        <taxon>Bacteria</taxon>
        <taxon>Pseudomonadati</taxon>
        <taxon>Bacteroidota</taxon>
        <taxon>Cytophagia</taxon>
        <taxon>Cytophagales</taxon>
        <taxon>Cytophagaceae</taxon>
        <taxon>Sporocytophaga</taxon>
    </lineage>
</organism>
<evidence type="ECO:0000256" key="2">
    <source>
        <dbReference type="ARBA" id="ARBA00022670"/>
    </source>
</evidence>
<evidence type="ECO:0000256" key="6">
    <source>
        <dbReference type="SAM" id="SignalP"/>
    </source>
</evidence>
<dbReference type="PANTHER" id="PTHR32060">
    <property type="entry name" value="TAIL-SPECIFIC PROTEASE"/>
    <property type="match status" value="1"/>
</dbReference>
<evidence type="ECO:0000256" key="4">
    <source>
        <dbReference type="ARBA" id="ARBA00022825"/>
    </source>
</evidence>
<dbReference type="SUPFAM" id="SSF52096">
    <property type="entry name" value="ClpP/crotonase"/>
    <property type="match status" value="1"/>
</dbReference>
<evidence type="ECO:0000313" key="9">
    <source>
        <dbReference type="Proteomes" id="UP000030185"/>
    </source>
</evidence>
<keyword evidence="6" id="KW-0732">Signal</keyword>
<dbReference type="GO" id="GO:0008236">
    <property type="term" value="F:serine-type peptidase activity"/>
    <property type="evidence" value="ECO:0007669"/>
    <property type="project" value="UniProtKB-KW"/>
</dbReference>
<dbReference type="GO" id="GO:0006508">
    <property type="term" value="P:proteolysis"/>
    <property type="evidence" value="ECO:0007669"/>
    <property type="project" value="UniProtKB-KW"/>
</dbReference>
<dbReference type="CDD" id="cd07560">
    <property type="entry name" value="Peptidase_S41_CPP"/>
    <property type="match status" value="1"/>
</dbReference>
<dbReference type="InterPro" id="IPR036034">
    <property type="entry name" value="PDZ_sf"/>
</dbReference>
<dbReference type="Gene3D" id="3.30.750.44">
    <property type="match status" value="1"/>
</dbReference>
<gene>
    <name evidence="8" type="ORF">MYP_2127</name>
</gene>
<dbReference type="eggNOG" id="COG0793">
    <property type="taxonomic scope" value="Bacteria"/>
</dbReference>
<dbReference type="CDD" id="cd06782">
    <property type="entry name" value="cpPDZ_CPP-like"/>
    <property type="match status" value="1"/>
</dbReference>
<dbReference type="SMART" id="SM00245">
    <property type="entry name" value="TSPc"/>
    <property type="match status" value="1"/>
</dbReference>
<dbReference type="NCBIfam" id="TIGR00225">
    <property type="entry name" value="prc"/>
    <property type="match status" value="1"/>
</dbReference>
<comment type="caution">
    <text evidence="8">The sequence shown here is derived from an EMBL/GenBank/DDBJ whole genome shotgun (WGS) entry which is preliminary data.</text>
</comment>
<feature type="signal peptide" evidence="6">
    <location>
        <begin position="1"/>
        <end position="22"/>
    </location>
</feature>
<evidence type="ECO:0000256" key="1">
    <source>
        <dbReference type="ARBA" id="ARBA00009179"/>
    </source>
</evidence>
<dbReference type="InterPro" id="IPR029045">
    <property type="entry name" value="ClpP/crotonase-like_dom_sf"/>
</dbReference>
<keyword evidence="9" id="KW-1185">Reference proteome</keyword>
<dbReference type="Proteomes" id="UP000030185">
    <property type="component" value="Unassembled WGS sequence"/>
</dbReference>
<accession>A0A098LEQ4</accession>
<keyword evidence="2 5" id="KW-0645">Protease</keyword>
<dbReference type="STRING" id="153721.MYP_2127"/>
<protein>
    <submittedName>
        <fullName evidence="8">C-terminal processing peptidase-3</fullName>
    </submittedName>
</protein>
<keyword evidence="4 5" id="KW-0720">Serine protease</keyword>
<dbReference type="GO" id="GO:0030288">
    <property type="term" value="C:outer membrane-bounded periplasmic space"/>
    <property type="evidence" value="ECO:0007669"/>
    <property type="project" value="TreeGrafter"/>
</dbReference>
<evidence type="ECO:0000313" key="8">
    <source>
        <dbReference type="EMBL" id="GAL84899.1"/>
    </source>
</evidence>
<dbReference type="GO" id="GO:0004175">
    <property type="term" value="F:endopeptidase activity"/>
    <property type="evidence" value="ECO:0007669"/>
    <property type="project" value="TreeGrafter"/>
</dbReference>
<feature type="domain" description="PDZ" evidence="7">
    <location>
        <begin position="87"/>
        <end position="152"/>
    </location>
</feature>
<dbReference type="InterPro" id="IPR041489">
    <property type="entry name" value="PDZ_6"/>
</dbReference>
<comment type="similarity">
    <text evidence="1 5">Belongs to the peptidase S41A family.</text>
</comment>
<dbReference type="RefSeq" id="WP_045462423.1">
    <property type="nucleotide sequence ID" value="NZ_BBLT01000003.1"/>
</dbReference>
<feature type="chain" id="PRO_5001937093" evidence="6">
    <location>
        <begin position="23"/>
        <end position="551"/>
    </location>
</feature>
<evidence type="ECO:0000256" key="5">
    <source>
        <dbReference type="RuleBase" id="RU004404"/>
    </source>
</evidence>
<reference evidence="8 9" key="1">
    <citation type="submission" date="2014-09" db="EMBL/GenBank/DDBJ databases">
        <title>Sporocytophaga myxococcoides PG-01 genome sequencing.</title>
        <authorList>
            <person name="Liu L."/>
            <person name="Gao P.J."/>
            <person name="Chen G.J."/>
            <person name="Wang L.S."/>
        </authorList>
    </citation>
    <scope>NUCLEOTIDE SEQUENCE [LARGE SCALE GENOMIC DNA]</scope>
    <source>
        <strain evidence="8 9">PG-01</strain>
    </source>
</reference>
<dbReference type="SUPFAM" id="SSF50156">
    <property type="entry name" value="PDZ domain-like"/>
    <property type="match status" value="1"/>
</dbReference>
<dbReference type="InterPro" id="IPR001478">
    <property type="entry name" value="PDZ"/>
</dbReference>
<dbReference type="EMBL" id="BBLT01000003">
    <property type="protein sequence ID" value="GAL84899.1"/>
    <property type="molecule type" value="Genomic_DNA"/>
</dbReference>
<sequence length="551" mass="61808">MKKNVKKIAFFIVLIASVTLVAFNRPGDKYFEIAKNIDIFASLFKEVNAYYVDEVNPNQVMKKGIDAMLESLDPYTNYIPEDEIEDFRTMTTGQYGGIGAVIGKRNERPIILMPYEGFPAHKAGLMVGDEIVSVDGIEVTSKATSDISKLLKGQSNTQVKVVVKRLGVPEKFEVVLTREKIKIDNVPYYGMVNNNTGYIKLSDFTSNASKEVKKALVELKEKGAKNIILDLRDNPGGLLSEAINISNLFIPKDKEIVRTKGKIAEWNKIYNALNAPVDTEMPLVVLTSSRSASASEIVSGVIQDYDRGILIGERTYGKGLVQATRPLTYNSQLKITTAKYYTPSGRCIQAIDYSHRNEDGSVGKIPDSLRVAFKTKNGRTVYDGGGISPDIEVGDRTIAPITSSLISKGLLFDYAGVYVLDHKKIKGAKEYEMSDAEYQDFIKWLANKEYDYSTKVENTLEDLVNFSKKEKYYDAIKPQVESLKAQISHNKEKDLMTFKDEIKEYLEEEIVSRFYLQKGVVEASFDDDEDVTAAIRIFNNPVEYNKLLQGK</sequence>
<dbReference type="PANTHER" id="PTHR32060:SF30">
    <property type="entry name" value="CARBOXY-TERMINAL PROCESSING PROTEASE CTPA"/>
    <property type="match status" value="1"/>
</dbReference>
<dbReference type="Gene3D" id="2.30.42.10">
    <property type="match status" value="1"/>
</dbReference>
<dbReference type="Gene3D" id="3.90.226.10">
    <property type="entry name" value="2-enoyl-CoA Hydratase, Chain A, domain 1"/>
    <property type="match status" value="1"/>
</dbReference>
<keyword evidence="3 5" id="KW-0378">Hydrolase</keyword>
<dbReference type="SMART" id="SM00228">
    <property type="entry name" value="PDZ"/>
    <property type="match status" value="1"/>
</dbReference>
<evidence type="ECO:0000256" key="3">
    <source>
        <dbReference type="ARBA" id="ARBA00022801"/>
    </source>
</evidence>
<dbReference type="Pfam" id="PF03572">
    <property type="entry name" value="Peptidase_S41"/>
    <property type="match status" value="1"/>
</dbReference>
<evidence type="ECO:0000259" key="7">
    <source>
        <dbReference type="PROSITE" id="PS50106"/>
    </source>
</evidence>
<dbReference type="PROSITE" id="PS50106">
    <property type="entry name" value="PDZ"/>
    <property type="match status" value="1"/>
</dbReference>